<dbReference type="EMBL" id="JBFMKM010000008">
    <property type="protein sequence ID" value="KAL1304862.1"/>
    <property type="molecule type" value="Genomic_DNA"/>
</dbReference>
<dbReference type="Pfam" id="PF13622">
    <property type="entry name" value="4HBT_3"/>
    <property type="match status" value="1"/>
</dbReference>
<name>A0ABR3PFD6_9PEZI</name>
<evidence type="ECO:0000313" key="4">
    <source>
        <dbReference type="Proteomes" id="UP001562354"/>
    </source>
</evidence>
<organism evidence="3 4">
    <name type="scientific">Neodothiora populina</name>
    <dbReference type="NCBI Taxonomy" id="2781224"/>
    <lineage>
        <taxon>Eukaryota</taxon>
        <taxon>Fungi</taxon>
        <taxon>Dikarya</taxon>
        <taxon>Ascomycota</taxon>
        <taxon>Pezizomycotina</taxon>
        <taxon>Dothideomycetes</taxon>
        <taxon>Dothideomycetidae</taxon>
        <taxon>Dothideales</taxon>
        <taxon>Dothioraceae</taxon>
        <taxon>Neodothiora</taxon>
    </lineage>
</organism>
<dbReference type="InterPro" id="IPR042171">
    <property type="entry name" value="Acyl-CoA_hotdog"/>
</dbReference>
<keyword evidence="4" id="KW-1185">Reference proteome</keyword>
<dbReference type="SUPFAM" id="SSF54637">
    <property type="entry name" value="Thioesterase/thiol ester dehydrase-isomerase"/>
    <property type="match status" value="2"/>
</dbReference>
<feature type="domain" description="Acyl-CoA thioesterase-like N-terminal HotDog" evidence="1">
    <location>
        <begin position="23"/>
        <end position="111"/>
    </location>
</feature>
<comment type="caution">
    <text evidence="3">The sequence shown here is derived from an EMBL/GenBank/DDBJ whole genome shotgun (WGS) entry which is preliminary data.</text>
</comment>
<evidence type="ECO:0008006" key="5">
    <source>
        <dbReference type="Google" id="ProtNLM"/>
    </source>
</evidence>
<protein>
    <recommendedName>
        <fullName evidence="5">Thioesterase-like superfamily-domain-containing protein</fullName>
    </recommendedName>
</protein>
<dbReference type="Gene3D" id="2.40.160.210">
    <property type="entry name" value="Acyl-CoA thioesterase, double hotdog domain"/>
    <property type="match status" value="1"/>
</dbReference>
<dbReference type="InterPro" id="IPR029069">
    <property type="entry name" value="HotDog_dom_sf"/>
</dbReference>
<dbReference type="InterPro" id="IPR052389">
    <property type="entry name" value="Sec_Metab_Biosynth-Assoc"/>
</dbReference>
<sequence length="306" mass="34296">MYLLSEDTKVEATSSHTYSANFPPQWCVGSVPNGGFVATAIQKVVLLHFSTTLKQQNQPHTLAMHITFLRRTQTGPANFTVKHVKIGRANSTVHVTLSQAGREEVVAYITNTNLATENGLSYPTNWSLHPAPSPMPESFEMLDQGRDSMWFERAAPFSDFRKAAKNIRLFHPRAGQAYHSIIDQWMTLTSGEHWTNDMLGLVVDIFPQIIESYKTDWTDGFNWYPTVLLNLDVKKLLPDDGVKWLFLRTRAKVIKGGRYDLEVTVMDQAGDLVASSNHVVMIVESSRNLAKRTATVRTAESAGSKL</sequence>
<dbReference type="InterPro" id="IPR049450">
    <property type="entry name" value="ACOT8-like_C"/>
</dbReference>
<dbReference type="PANTHER" id="PTHR38110">
    <property type="entry name" value="CHROMOSOME 23, WHOLE GENOME SHOTGUN SEQUENCE"/>
    <property type="match status" value="1"/>
</dbReference>
<evidence type="ECO:0000313" key="3">
    <source>
        <dbReference type="EMBL" id="KAL1304862.1"/>
    </source>
</evidence>
<evidence type="ECO:0000259" key="2">
    <source>
        <dbReference type="Pfam" id="PF20789"/>
    </source>
</evidence>
<dbReference type="Pfam" id="PF20789">
    <property type="entry name" value="4HBT_3C"/>
    <property type="match status" value="1"/>
</dbReference>
<dbReference type="PANTHER" id="PTHR38110:SF1">
    <property type="entry name" value="THIOESTERASE DOMAIN-CONTAINING PROTEIN"/>
    <property type="match status" value="1"/>
</dbReference>
<gene>
    <name evidence="3" type="ORF">AAFC00_003786</name>
</gene>
<dbReference type="InterPro" id="IPR049449">
    <property type="entry name" value="TesB_ACOT8-like_N"/>
</dbReference>
<reference evidence="3 4" key="1">
    <citation type="submission" date="2024-07" db="EMBL/GenBank/DDBJ databases">
        <title>Draft sequence of the Neodothiora populina.</title>
        <authorList>
            <person name="Drown D.D."/>
            <person name="Schuette U.S."/>
            <person name="Buechlein A.B."/>
            <person name="Rusch D.R."/>
            <person name="Winton L.W."/>
            <person name="Adams G.A."/>
        </authorList>
    </citation>
    <scope>NUCLEOTIDE SEQUENCE [LARGE SCALE GENOMIC DNA]</scope>
    <source>
        <strain evidence="3 4">CPC 39397</strain>
    </source>
</reference>
<evidence type="ECO:0000259" key="1">
    <source>
        <dbReference type="Pfam" id="PF13622"/>
    </source>
</evidence>
<accession>A0ABR3PFD6</accession>
<feature type="domain" description="Acyl-CoA thioesterase-like C-terminal" evidence="2">
    <location>
        <begin position="168"/>
        <end position="282"/>
    </location>
</feature>
<dbReference type="RefSeq" id="XP_069201136.1">
    <property type="nucleotide sequence ID" value="XM_069348112.1"/>
</dbReference>
<dbReference type="GeneID" id="95977486"/>
<proteinExistence type="predicted"/>
<dbReference type="Proteomes" id="UP001562354">
    <property type="component" value="Unassembled WGS sequence"/>
</dbReference>